<keyword evidence="1" id="KW-0175">Coiled coil</keyword>
<evidence type="ECO:0000256" key="1">
    <source>
        <dbReference type="SAM" id="Coils"/>
    </source>
</evidence>
<organism evidence="2 3">
    <name type="scientific">Rhodoplanes serenus</name>
    <dbReference type="NCBI Taxonomy" id="200615"/>
    <lineage>
        <taxon>Bacteria</taxon>
        <taxon>Pseudomonadati</taxon>
        <taxon>Pseudomonadota</taxon>
        <taxon>Alphaproteobacteria</taxon>
        <taxon>Hyphomicrobiales</taxon>
        <taxon>Nitrobacteraceae</taxon>
        <taxon>Rhodoplanes</taxon>
    </lineage>
</organism>
<protein>
    <submittedName>
        <fullName evidence="2">Uncharacterized protein</fullName>
    </submittedName>
</protein>
<keyword evidence="3" id="KW-1185">Reference proteome</keyword>
<dbReference type="EMBL" id="UWOC01000207">
    <property type="protein sequence ID" value="VCU11645.1"/>
    <property type="molecule type" value="Genomic_DNA"/>
</dbReference>
<sequence>MSSDGSPRTALILVQELLAEAGAAVADQTRALSPSAVPETVRSALANLGATLSIRPDLDDWSTRGGAAVDAIRSGMASAGQAGAAGLQRGWSWLGVQASLIAQAGREVLPGARSAEAAAAEVLLQEALRKHDALIRELQDRNAASGERLAYLNDLLVRLEDAMGGLVVGAAADGPDSLAVLAAQRQRLDVEQRGAARLTVATDDAIGRASALLTGLSAEPRSACGGAAPPAVRSWDEIVAEARADCANRPVSFDDLLTPDEQQGALARVDGWESEFANLHRLAPADYAVAGVAGVLAALADILLVQVPRHPGFLGSTGSEGGWLSNLLKDGFAELLPPETVRSLERAYPVPYDAPTSAGLAIAVKGLGPRTHRLHALGHDPLLGWLFGVRDVLAGGFTAIGADGAIVIQDAPGWDAVDAGRGLFAGIADAFATVAGHMLSDVATPAGLPPPLFGACQLLQQRIVGDASIAEITREMYRNGYDLRHVLAGGVCAIVVEVVVRLSCLARDLHEGRSLAEALPVGSQPRLRSMLVLAHGVAAAINAGKVAVTGNPLAVNYVQWLAFFRYLVPQLRWLLVGRARERDAFLRAQLDAGWLGLDKDLGATWRRSFGTAPAARL</sequence>
<gene>
    <name evidence="2" type="ORF">RHODGE_RHODGE_04859</name>
</gene>
<dbReference type="Proteomes" id="UP000289200">
    <property type="component" value="Unassembled WGS sequence"/>
</dbReference>
<dbReference type="RefSeq" id="WP_129611583.1">
    <property type="nucleotide sequence ID" value="NZ_UWOC01000207.1"/>
</dbReference>
<accession>A0A447D280</accession>
<dbReference type="OrthoDB" id="3193516at2"/>
<evidence type="ECO:0000313" key="3">
    <source>
        <dbReference type="Proteomes" id="UP000289200"/>
    </source>
</evidence>
<proteinExistence type="predicted"/>
<feature type="coiled-coil region" evidence="1">
    <location>
        <begin position="117"/>
        <end position="144"/>
    </location>
</feature>
<comment type="caution">
    <text evidence="2">The sequence shown here is derived from an EMBL/GenBank/DDBJ whole genome shotgun (WGS) entry which is preliminary data.</text>
</comment>
<reference evidence="3" key="1">
    <citation type="submission" date="2018-10" db="EMBL/GenBank/DDBJ databases">
        <authorList>
            <person name="Peiro R."/>
            <person name="Begona"/>
            <person name="Cbmso G."/>
            <person name="Lopez M."/>
            <person name="Gonzalez S."/>
            <person name="Sacristan E."/>
            <person name="Castillo E."/>
        </authorList>
    </citation>
    <scope>NUCLEOTIDE SEQUENCE [LARGE SCALE GENOMIC DNA]</scope>
</reference>
<evidence type="ECO:0000313" key="2">
    <source>
        <dbReference type="EMBL" id="VCU11645.1"/>
    </source>
</evidence>
<dbReference type="AlphaFoldDB" id="A0A447D280"/>
<name>A0A447D280_9BRAD</name>